<dbReference type="InterPro" id="IPR050836">
    <property type="entry name" value="SDS22/Internalin_LRR"/>
</dbReference>
<feature type="region of interest" description="Disordered" evidence="4">
    <location>
        <begin position="1132"/>
        <end position="1180"/>
    </location>
</feature>
<protein>
    <submittedName>
        <fullName evidence="5">Centriolin</fullName>
    </submittedName>
</protein>
<dbReference type="InterPro" id="IPR032675">
    <property type="entry name" value="LRR_dom_sf"/>
</dbReference>
<dbReference type="SUPFAM" id="SSF52058">
    <property type="entry name" value="L domain-like"/>
    <property type="match status" value="1"/>
</dbReference>
<feature type="region of interest" description="Disordered" evidence="4">
    <location>
        <begin position="2280"/>
        <end position="2309"/>
    </location>
</feature>
<evidence type="ECO:0000256" key="1">
    <source>
        <dbReference type="ARBA" id="ARBA00022614"/>
    </source>
</evidence>
<feature type="coiled-coil region" evidence="3">
    <location>
        <begin position="1413"/>
        <end position="1587"/>
    </location>
</feature>
<feature type="region of interest" description="Disordered" evidence="4">
    <location>
        <begin position="1196"/>
        <end position="1226"/>
    </location>
</feature>
<dbReference type="Pfam" id="PF14580">
    <property type="entry name" value="LRR_9"/>
    <property type="match status" value="1"/>
</dbReference>
<reference evidence="5 6" key="1">
    <citation type="submission" date="2024-08" db="EMBL/GenBank/DDBJ databases">
        <title>The draft genome of Apodemus speciosus.</title>
        <authorList>
            <person name="Nabeshima K."/>
            <person name="Suzuki S."/>
            <person name="Onuma M."/>
        </authorList>
    </citation>
    <scope>NUCLEOTIDE SEQUENCE [LARGE SCALE GENOMIC DNA]</scope>
    <source>
        <strain evidence="5">IB14-021</strain>
    </source>
</reference>
<dbReference type="InterPro" id="IPR001611">
    <property type="entry name" value="Leu-rich_rpt"/>
</dbReference>
<feature type="compositionally biased region" description="Basic and acidic residues" evidence="4">
    <location>
        <begin position="733"/>
        <end position="753"/>
    </location>
</feature>
<accession>A0ABQ0EGQ4</accession>
<feature type="coiled-coil region" evidence="3">
    <location>
        <begin position="1648"/>
        <end position="2135"/>
    </location>
</feature>
<dbReference type="PROSITE" id="PS51450">
    <property type="entry name" value="LRR"/>
    <property type="match status" value="4"/>
</dbReference>
<evidence type="ECO:0000313" key="6">
    <source>
        <dbReference type="Proteomes" id="UP001623349"/>
    </source>
</evidence>
<gene>
    <name evidence="5" type="ORF">APTSU1_000150200</name>
</gene>
<feature type="compositionally biased region" description="Acidic residues" evidence="4">
    <location>
        <begin position="1209"/>
        <end position="1219"/>
    </location>
</feature>
<dbReference type="PANTHER" id="PTHR46652">
    <property type="entry name" value="LEUCINE-RICH REPEAT AND IQ DOMAIN-CONTAINING PROTEIN 1-RELATED"/>
    <property type="match status" value="1"/>
</dbReference>
<evidence type="ECO:0000313" key="5">
    <source>
        <dbReference type="EMBL" id="GAB1286272.1"/>
    </source>
</evidence>
<comment type="caution">
    <text evidence="5">The sequence shown here is derived from an EMBL/GenBank/DDBJ whole genome shotgun (WGS) entry which is preliminary data.</text>
</comment>
<dbReference type="SMART" id="SM00369">
    <property type="entry name" value="LRR_TYP"/>
    <property type="match status" value="3"/>
</dbReference>
<feature type="region of interest" description="Disordered" evidence="4">
    <location>
        <begin position="1"/>
        <end position="28"/>
    </location>
</feature>
<proteinExistence type="predicted"/>
<organism evidence="5 6">
    <name type="scientific">Apodemus speciosus</name>
    <name type="common">Large Japanese field mouse</name>
    <dbReference type="NCBI Taxonomy" id="105296"/>
    <lineage>
        <taxon>Eukaryota</taxon>
        <taxon>Metazoa</taxon>
        <taxon>Chordata</taxon>
        <taxon>Craniata</taxon>
        <taxon>Vertebrata</taxon>
        <taxon>Euteleostomi</taxon>
        <taxon>Mammalia</taxon>
        <taxon>Eutheria</taxon>
        <taxon>Euarchontoglires</taxon>
        <taxon>Glires</taxon>
        <taxon>Rodentia</taxon>
        <taxon>Myomorpha</taxon>
        <taxon>Muroidea</taxon>
        <taxon>Muridae</taxon>
        <taxon>Murinae</taxon>
        <taxon>Apodemus</taxon>
    </lineage>
</organism>
<feature type="region of interest" description="Disordered" evidence="4">
    <location>
        <begin position="1322"/>
        <end position="1341"/>
    </location>
</feature>
<evidence type="ECO:0000256" key="4">
    <source>
        <dbReference type="SAM" id="MobiDB-lite"/>
    </source>
</evidence>
<dbReference type="EMBL" id="BAAFST010000002">
    <property type="protein sequence ID" value="GAB1286272.1"/>
    <property type="molecule type" value="Genomic_DNA"/>
</dbReference>
<keyword evidence="2" id="KW-0677">Repeat</keyword>
<sequence length="2352" mass="269844">MRSRSLSPLIGSETLPLHPGGQWPAQDELTDENTMPLESQQRKGADSYVGVRYITETLIKKLTKQDNLALVKSLNLSLSKDGGKKFRYIENLEKCVKLEVLNLSCNLIAKIEKMDKLSRLRELNLSYNKISKIEGLENMCNLQKLNLAGNEIEHIPVWFAKKLKSLRVLNLKGNKISSLQDVSKLKPLQDLTSLTLVENPVVALPHYLQFIIFHLRSLESLEGQPVTTQDRQEAFERFSLEEIERLEKDLEKKTVETEELKSKQTKFLEEIKNQEKLNKSLKEEAMLQKQSCEELESDLNTKKELLKQKTVELTRACQKQYELEQELAFYKIDAKFEPLNYYPSEYAEIDKSPDESPYIGKSRYKRNMFATETYIVSDAQEVQIRKMVPEGGQLRQEHPPPRAQAPPDVQVEDTEKKISAAQIRLSELHHEIETAEQKILQATQEFKQLEEAIQLKKEALDLEMQMEKQRKEIAEKHEEINSVQQATDSLDAKDPKHSHMKAQKRGKEQQLDIMTKQYTQLESRLDGILCRIAKETEEIKDLEQQLTDGVSLCSLGCPGTCSVAQAGLELTELYFPLLPKCWDQSQIAANEALKRDLEGVISGLQEYLGTIKGQAAQAQNECRKLQDEKETLLQRLTEVRQEKDQLEIVAMDAENMRKELAELESALQEQHEVNASLQQAQGDLSAYETELETQLKLKEAETSQLKQELEKLMRRTQLEQSVLQTELEKERQSLRDALGKAQSSEEKQQENSELRAQLKQLQDDNNLLKTQLKDFQNHLNHVVDGLIHPEEVAARVDELRKRLKLGAGEMRIHSPSDVLGKSLADLQKQFSEILARSEWEKEEAQVRERKLHEEMTLQQEKLANGQEEFRQACERALEARIKFDKRQHNARIQQLENEIHYLQENLKSMEKIQGLTDLQLQEADEEKERILAQLQELEKKKKREDARSQEQFLGLDRELKSLKKAVAASDKLAAAELTIAKDQLKSLHGTVVRINQERAEELQEAERFSREAMQAAKDLTRAEAEIELLQLLLREREGQFRDEMENADLGAKGANSQLLEIEALNEAMVKQRAEIARLRDVLNLTGTDKKGGIENVLEEIAELRHAVSAQNEYISSMADPFQRQGCWYFMPPPPSSKVSSQSSQATKDSGLGLKYTASTPLRKPQPGLQEEKDSSGPLPASGYWVYSPIRSTLHKSFPKREDADSGGDSQEESGLDDQGEPPFVPPPGYIMYTVLPDGSPVPQGVALYAPSPPLPNNSHPLTPGTVVYGPPPAGAPIIYGPPPANFAVPLVPVGVQHCSIPEHHNLENEVSRLEDLMQHLKSEQREERWPKAPRQQSEREVDKLHRNIDDLLQEKKELELEVEELHRTIEKHQQRKDFIDGNVENLMTELEIEKSLKHHEDIVDEIECLERTLLKRRSELREADRLLAEAENELACTKEKTKSTVEKFTDAKRNLLQTESDAEALEKRAQETALNLVKAEQQLRLLQADAEDLEQHKIKQEEILKEINKVVAAKDADFQCLNEKKEKLTEELQGLQRDIEAAELNEDHHLQVLKESETLLQAKRAELETLKNQVTSQQQEVAVLDSQLGRGREELLLLQDSLAQARADLQEALTLGETEVAEKCSHIREVKSLLEELSFQKGELNVHISEKKTQLALLKQEMEKEEENLQVVLQQLSKHKTELKNVADILQLETHELQGLKLQHDQKVAELEKTQVDLLEEKLELENLQQTTQQQRRELERQRQLLERDRRETERVRAESQALQSCIECLSKEKEELQGQCESWEQKSAHAQRVLAATEESSRTEQCNLEKLELSVRKLQQQLEQLGQDKLALHSEVSELQQQLQDKREAMNSLQEELDSTQDHLNLAKQLSLEDLIHTTKCQNALFSEQAQLQKDVSEWTARLESCQRETEAKEQQLQELQDEIRENRLQLDQQEMMFQNLQKEREREEQKLEAGKVILEQQRGQLEEELMAQKSKLKQLLADVAAAEGRLRALQGEERGAESLEKRLSQAKQQLSDREQQLMEKSGELLALQSEADAMRADFSLLRNQFLTERKKAEKQVAGLKEALKIQRSQLEKTLLEQKQENSCMQKEMATIELVAQDNHERARRLMKELSQMQQEYLELKKQVANQKDLERRQMEVSDAMRTLKSEVKDEIRTSLRNLNQFLPELPADLAAILERNENLRELESLKENFPFTTNERIFEEKSNFPQVHIMDEHWRGEALRERLRHHEDQLKAQLRHSMSKQAEVLIKGKRQTEGTLHSLRRQVDALGELVTSTSVDSASSPSLSHLEPSLVEDSQHGHSQGVGRGAHLEKLLPSSASSIRRTKRLSALSFLLAGRNSSQGQEYGRV</sequence>
<dbReference type="Proteomes" id="UP001623349">
    <property type="component" value="Unassembled WGS sequence"/>
</dbReference>
<keyword evidence="3" id="KW-0175">Coiled coil</keyword>
<feature type="compositionally biased region" description="Low complexity" evidence="4">
    <location>
        <begin position="2280"/>
        <end position="2298"/>
    </location>
</feature>
<dbReference type="PANTHER" id="PTHR46652:SF3">
    <property type="entry name" value="LEUCINE-RICH REPEAT-CONTAINING PROTEIN 9"/>
    <property type="match status" value="1"/>
</dbReference>
<evidence type="ECO:0000256" key="3">
    <source>
        <dbReference type="SAM" id="Coils"/>
    </source>
</evidence>
<feature type="coiled-coil region" evidence="3">
    <location>
        <begin position="991"/>
        <end position="1081"/>
    </location>
</feature>
<feature type="coiled-coil region" evidence="3">
    <location>
        <begin position="878"/>
        <end position="947"/>
    </location>
</feature>
<feature type="coiled-coil region" evidence="3">
    <location>
        <begin position="236"/>
        <end position="312"/>
    </location>
</feature>
<dbReference type="InterPro" id="IPR003591">
    <property type="entry name" value="Leu-rich_rpt_typical-subtyp"/>
</dbReference>
<dbReference type="Gene3D" id="3.80.10.10">
    <property type="entry name" value="Ribonuclease Inhibitor"/>
    <property type="match status" value="2"/>
</dbReference>
<keyword evidence="6" id="KW-1185">Reference proteome</keyword>
<evidence type="ECO:0000256" key="2">
    <source>
        <dbReference type="ARBA" id="ARBA00022737"/>
    </source>
</evidence>
<feature type="region of interest" description="Disordered" evidence="4">
    <location>
        <begin position="733"/>
        <end position="754"/>
    </location>
</feature>
<name>A0ABQ0EGQ4_APOSI</name>
<feature type="region of interest" description="Disordered" evidence="4">
    <location>
        <begin position="479"/>
        <end position="509"/>
    </location>
</feature>
<dbReference type="SMART" id="SM00365">
    <property type="entry name" value="LRR_SD22"/>
    <property type="match status" value="3"/>
</dbReference>
<keyword evidence="1" id="KW-0433">Leucine-rich repeat</keyword>